<dbReference type="GO" id="GO:0016787">
    <property type="term" value="F:hydrolase activity"/>
    <property type="evidence" value="ECO:0007669"/>
    <property type="project" value="InterPro"/>
</dbReference>
<protein>
    <submittedName>
        <fullName evidence="2">Phosphoesterase</fullName>
    </submittedName>
</protein>
<dbReference type="Pfam" id="PF00149">
    <property type="entry name" value="Metallophos"/>
    <property type="match status" value="1"/>
</dbReference>
<proteinExistence type="predicted"/>
<accession>A0A172Q6F5</accession>
<sequence length="288" mass="34121">MTKLAIISDLHIDLNQFGDFETDTLIAVLEEKRISHLHLNGDMSNHFYTISLPFMEKLAEHFSLTYNLGNHDMLDLSEREIEQLDFQVVPLGNRTLLAFHGWYDYSFYPDRTENENLKFKKTFWFDRRLKRGMTDKELTVQTAQRLDRILADLSPHHQLIVSMHFVPHRQFTMTHEKFRPFNAFLGSQVFHDIFKKYAVSDVVFGHAHRSYGSQTIDGIAYHSRPLGYIREWNLTIDFVNQHPIYNPSGTWNLSKRYNAVKKQKDFLAYKKEHLAEEFRRSMTVFLLN</sequence>
<dbReference type="InterPro" id="IPR004843">
    <property type="entry name" value="Calcineurin-like_PHP"/>
</dbReference>
<dbReference type="Proteomes" id="UP000077317">
    <property type="component" value="Chromosome"/>
</dbReference>
<dbReference type="EMBL" id="CP014699">
    <property type="protein sequence ID" value="AND79031.1"/>
    <property type="molecule type" value="Genomic_DNA"/>
</dbReference>
<dbReference type="STRING" id="1811193.A0O21_02835"/>
<dbReference type="SUPFAM" id="SSF56300">
    <property type="entry name" value="Metallo-dependent phosphatases"/>
    <property type="match status" value="1"/>
</dbReference>
<feature type="domain" description="Calcineurin-like phosphoesterase" evidence="1">
    <location>
        <begin position="3"/>
        <end position="209"/>
    </location>
</feature>
<evidence type="ECO:0000313" key="3">
    <source>
        <dbReference type="Proteomes" id="UP000077317"/>
    </source>
</evidence>
<gene>
    <name evidence="2" type="ORF">A0O21_02835</name>
</gene>
<keyword evidence="3" id="KW-1185">Reference proteome</keyword>
<dbReference type="AlphaFoldDB" id="A0A172Q6F5"/>
<dbReference type="InterPro" id="IPR029052">
    <property type="entry name" value="Metallo-depent_PP-like"/>
</dbReference>
<dbReference type="OrthoDB" id="113290at2"/>
<name>A0A172Q6F5_9STRE</name>
<reference evidence="2 3" key="1">
    <citation type="journal article" date="2016" name="Int. J. Syst. Evol. Microbiol.">
        <title>Streptococcuspantholopis sp. nov., isolated from faeces of the Tibetan antelope (Pantholops hodgsonii).</title>
        <authorList>
            <person name="Bai X."/>
            <person name="Xiong Y."/>
            <person name="Lu S."/>
            <person name="Jin D."/>
            <person name="Lai X."/>
            <person name="Yang J."/>
            <person name="Niu L."/>
            <person name="Hu S."/>
            <person name="Meng X."/>
            <person name="Pu J."/>
            <person name="Ye C."/>
            <person name="Xu J."/>
        </authorList>
    </citation>
    <scope>NUCLEOTIDE SEQUENCE [LARGE SCALE GENOMIC DNA]</scope>
    <source>
        <strain evidence="2 3">TA 26</strain>
    </source>
</reference>
<evidence type="ECO:0000259" key="1">
    <source>
        <dbReference type="Pfam" id="PF00149"/>
    </source>
</evidence>
<evidence type="ECO:0000313" key="2">
    <source>
        <dbReference type="EMBL" id="AND79031.1"/>
    </source>
</evidence>
<dbReference type="Gene3D" id="3.60.21.10">
    <property type="match status" value="1"/>
</dbReference>
<dbReference type="InterPro" id="IPR022302">
    <property type="entry name" value="Phosphoesterase_putative"/>
</dbReference>
<dbReference type="RefSeq" id="WP_067060922.1">
    <property type="nucleotide sequence ID" value="NZ_CP014699.1"/>
</dbReference>
<dbReference type="NCBIfam" id="TIGR03729">
    <property type="entry name" value="acc_ester"/>
    <property type="match status" value="1"/>
</dbReference>
<organism evidence="2 3">
    <name type="scientific">Streptococcus pantholopis</name>
    <dbReference type="NCBI Taxonomy" id="1811193"/>
    <lineage>
        <taxon>Bacteria</taxon>
        <taxon>Bacillati</taxon>
        <taxon>Bacillota</taxon>
        <taxon>Bacilli</taxon>
        <taxon>Lactobacillales</taxon>
        <taxon>Streptococcaceae</taxon>
        <taxon>Streptococcus</taxon>
    </lineage>
</organism>
<reference evidence="3" key="2">
    <citation type="submission" date="2016-03" db="EMBL/GenBank/DDBJ databases">
        <title>Streptococcus antelopensis sp. nov., isolated from the feces of the Tibetan antelope (Pantholops hodgsonii) in Hoh Xil National Nature Reserve, Qinghai, China.</title>
        <authorList>
            <person name="Bai X."/>
        </authorList>
    </citation>
    <scope>NUCLEOTIDE SEQUENCE [LARGE SCALE GENOMIC DNA]</scope>
    <source>
        <strain evidence="3">TA 26</strain>
    </source>
</reference>
<dbReference type="KEGG" id="spat:A0O21_02835"/>